<keyword evidence="1" id="KW-0175">Coiled coil</keyword>
<accession>A0ABX0JVF0</accession>
<sequence>MPDEADKPFAVPTVDPAEERAFLERRLTDLLERNAAQARHIQGLEERITELETQHVHSRFWRLRSLMGQWLNRFR</sequence>
<proteinExistence type="predicted"/>
<dbReference type="RefSeq" id="WP_173568635.1">
    <property type="nucleotide sequence ID" value="NZ_WOSY01000001.1"/>
</dbReference>
<evidence type="ECO:0000256" key="1">
    <source>
        <dbReference type="SAM" id="Coils"/>
    </source>
</evidence>
<comment type="caution">
    <text evidence="2">The sequence shown here is derived from an EMBL/GenBank/DDBJ whole genome shotgun (WGS) entry which is preliminary data.</text>
</comment>
<protein>
    <submittedName>
        <fullName evidence="2">Uncharacterized protein</fullName>
    </submittedName>
</protein>
<evidence type="ECO:0000313" key="3">
    <source>
        <dbReference type="Proteomes" id="UP000631653"/>
    </source>
</evidence>
<gene>
    <name evidence="2" type="ORF">GOB81_01745</name>
</gene>
<keyword evidence="3" id="KW-1185">Reference proteome</keyword>
<reference evidence="2 3" key="1">
    <citation type="journal article" date="2020" name="Int. J. Syst. Evol. Microbiol.">
        <title>Novel acetic acid bacteria from cider fermentations: Acetobacter conturbans sp. nov. and Acetobacter fallax sp. nov.</title>
        <authorList>
            <person name="Sombolestani A.S."/>
            <person name="Cleenwerck I."/>
            <person name="Cnockaert M."/>
            <person name="Borremans W."/>
            <person name="Wieme A.D."/>
            <person name="De Vuyst L."/>
            <person name="Vandamme P."/>
        </authorList>
    </citation>
    <scope>NUCLEOTIDE SEQUENCE [LARGE SCALE GENOMIC DNA]</scope>
    <source>
        <strain evidence="2 3">LMG 1627</strain>
    </source>
</reference>
<feature type="coiled-coil region" evidence="1">
    <location>
        <begin position="27"/>
        <end position="54"/>
    </location>
</feature>
<name>A0ABX0JVF0_9PROT</name>
<evidence type="ECO:0000313" key="2">
    <source>
        <dbReference type="EMBL" id="NHN87362.1"/>
    </source>
</evidence>
<organism evidence="2 3">
    <name type="scientific">Acetobacter conturbans</name>
    <dbReference type="NCBI Taxonomy" id="1737472"/>
    <lineage>
        <taxon>Bacteria</taxon>
        <taxon>Pseudomonadati</taxon>
        <taxon>Pseudomonadota</taxon>
        <taxon>Alphaproteobacteria</taxon>
        <taxon>Acetobacterales</taxon>
        <taxon>Acetobacteraceae</taxon>
        <taxon>Acetobacter</taxon>
    </lineage>
</organism>
<dbReference type="EMBL" id="WOSY01000001">
    <property type="protein sequence ID" value="NHN87362.1"/>
    <property type="molecule type" value="Genomic_DNA"/>
</dbReference>
<dbReference type="Proteomes" id="UP000631653">
    <property type="component" value="Unassembled WGS sequence"/>
</dbReference>